<feature type="transmembrane region" description="Helical" evidence="1">
    <location>
        <begin position="70"/>
        <end position="91"/>
    </location>
</feature>
<keyword evidence="1" id="KW-0472">Membrane</keyword>
<sequence length="203" mass="21221">MSQVEGGPDEVRRLQTELEERLAAVSLLPESDPGYGAACDRVFEVGHRLVQAESHLRRQAELGPHRVTTLILRGSGAFTALVGLGLAVAAAAGGRSFGWMVAAAAALGAGGLVFLTQVHPPKGPHRRQRPGAIAVAAGAVLLLGVLLATPDKQPMIWWLAAAAAAASLGLIALRAVPVAPETLDLRTHHPEAHHDRTAPLDIR</sequence>
<dbReference type="RefSeq" id="WP_398275178.1">
    <property type="nucleotide sequence ID" value="NZ_JBITLV010000001.1"/>
</dbReference>
<proteinExistence type="predicted"/>
<protein>
    <recommendedName>
        <fullName evidence="4">DUF2157 domain-containing protein</fullName>
    </recommendedName>
</protein>
<name>A0ABW8AIC5_9ACTN</name>
<keyword evidence="3" id="KW-1185">Reference proteome</keyword>
<organism evidence="2 3">
    <name type="scientific">Spongisporangium articulatum</name>
    <dbReference type="NCBI Taxonomy" id="3362603"/>
    <lineage>
        <taxon>Bacteria</taxon>
        <taxon>Bacillati</taxon>
        <taxon>Actinomycetota</taxon>
        <taxon>Actinomycetes</taxon>
        <taxon>Kineosporiales</taxon>
        <taxon>Kineosporiaceae</taxon>
        <taxon>Spongisporangium</taxon>
    </lineage>
</organism>
<feature type="transmembrane region" description="Helical" evidence="1">
    <location>
        <begin position="130"/>
        <end position="149"/>
    </location>
</feature>
<gene>
    <name evidence="2" type="ORF">ACIB24_03430</name>
</gene>
<reference evidence="2 3" key="1">
    <citation type="submission" date="2024-10" db="EMBL/GenBank/DDBJ databases">
        <title>The Natural Products Discovery Center: Release of the First 8490 Sequenced Strains for Exploring Actinobacteria Biosynthetic Diversity.</title>
        <authorList>
            <person name="Kalkreuter E."/>
            <person name="Kautsar S.A."/>
            <person name="Yang D."/>
            <person name="Bader C.D."/>
            <person name="Teijaro C.N."/>
            <person name="Fluegel L."/>
            <person name="Davis C.M."/>
            <person name="Simpson J.R."/>
            <person name="Lauterbach L."/>
            <person name="Steele A.D."/>
            <person name="Gui C."/>
            <person name="Meng S."/>
            <person name="Li G."/>
            <person name="Viehrig K."/>
            <person name="Ye F."/>
            <person name="Su P."/>
            <person name="Kiefer A.F."/>
            <person name="Nichols A."/>
            <person name="Cepeda A.J."/>
            <person name="Yan W."/>
            <person name="Fan B."/>
            <person name="Jiang Y."/>
            <person name="Adhikari A."/>
            <person name="Zheng C.-J."/>
            <person name="Schuster L."/>
            <person name="Cowan T.M."/>
            <person name="Smanski M.J."/>
            <person name="Chevrette M.G."/>
            <person name="De Carvalho L.P.S."/>
            <person name="Shen B."/>
        </authorList>
    </citation>
    <scope>NUCLEOTIDE SEQUENCE [LARGE SCALE GENOMIC DNA]</scope>
    <source>
        <strain evidence="2 3">NPDC049639</strain>
    </source>
</reference>
<keyword evidence="1" id="KW-1133">Transmembrane helix</keyword>
<accession>A0ABW8AIC5</accession>
<feature type="transmembrane region" description="Helical" evidence="1">
    <location>
        <begin position="155"/>
        <end position="176"/>
    </location>
</feature>
<keyword evidence="1" id="KW-0812">Transmembrane</keyword>
<comment type="caution">
    <text evidence="2">The sequence shown here is derived from an EMBL/GenBank/DDBJ whole genome shotgun (WGS) entry which is preliminary data.</text>
</comment>
<evidence type="ECO:0008006" key="4">
    <source>
        <dbReference type="Google" id="ProtNLM"/>
    </source>
</evidence>
<evidence type="ECO:0000256" key="1">
    <source>
        <dbReference type="SAM" id="Phobius"/>
    </source>
</evidence>
<dbReference type="Proteomes" id="UP001612915">
    <property type="component" value="Unassembled WGS sequence"/>
</dbReference>
<dbReference type="EMBL" id="JBITLV010000001">
    <property type="protein sequence ID" value="MFI7586110.1"/>
    <property type="molecule type" value="Genomic_DNA"/>
</dbReference>
<evidence type="ECO:0000313" key="3">
    <source>
        <dbReference type="Proteomes" id="UP001612915"/>
    </source>
</evidence>
<evidence type="ECO:0000313" key="2">
    <source>
        <dbReference type="EMBL" id="MFI7586110.1"/>
    </source>
</evidence>
<feature type="transmembrane region" description="Helical" evidence="1">
    <location>
        <begin position="97"/>
        <end position="118"/>
    </location>
</feature>